<sequence length="93" mass="10621">MSRESKEMYPVSGEKVEVDGVYTDEAGHEEHLHRGQHFPSDVVLGTTEWKLQEYMYDTNPTGQTDPDLIPKKNDADKAGKVTHPRRHLETGDR</sequence>
<proteinExistence type="predicted"/>
<reference evidence="2 3" key="1">
    <citation type="submission" date="2023-07" db="EMBL/GenBank/DDBJ databases">
        <title>Paenibacillus sp. JX-17 nov. isolated from soil.</title>
        <authorList>
            <person name="Wan Y."/>
            <person name="Liu B."/>
        </authorList>
    </citation>
    <scope>NUCLEOTIDE SEQUENCE [LARGE SCALE GENOMIC DNA]</scope>
    <source>
        <strain evidence="2 3">JX-17</strain>
    </source>
</reference>
<evidence type="ECO:0000313" key="2">
    <source>
        <dbReference type="EMBL" id="MDO7906647.1"/>
    </source>
</evidence>
<gene>
    <name evidence="2" type="ORF">Q5741_09460</name>
</gene>
<organism evidence="2 3">
    <name type="scientific">Paenibacillus lacisoli</name>
    <dbReference type="NCBI Taxonomy" id="3064525"/>
    <lineage>
        <taxon>Bacteria</taxon>
        <taxon>Bacillati</taxon>
        <taxon>Bacillota</taxon>
        <taxon>Bacilli</taxon>
        <taxon>Bacillales</taxon>
        <taxon>Paenibacillaceae</taxon>
        <taxon>Paenibacillus</taxon>
    </lineage>
</organism>
<protein>
    <submittedName>
        <fullName evidence="2">Transposase</fullName>
    </submittedName>
</protein>
<dbReference type="EMBL" id="JAUQTB010000004">
    <property type="protein sequence ID" value="MDO7906647.1"/>
    <property type="molecule type" value="Genomic_DNA"/>
</dbReference>
<feature type="region of interest" description="Disordered" evidence="1">
    <location>
        <begin position="57"/>
        <end position="93"/>
    </location>
</feature>
<keyword evidence="3" id="KW-1185">Reference proteome</keyword>
<feature type="compositionally biased region" description="Basic and acidic residues" evidence="1">
    <location>
        <begin position="68"/>
        <end position="79"/>
    </location>
</feature>
<name>A0ABT9CBL2_9BACL</name>
<dbReference type="RefSeq" id="WP_305023852.1">
    <property type="nucleotide sequence ID" value="NZ_JAUQTB010000004.1"/>
</dbReference>
<comment type="caution">
    <text evidence="2">The sequence shown here is derived from an EMBL/GenBank/DDBJ whole genome shotgun (WGS) entry which is preliminary data.</text>
</comment>
<evidence type="ECO:0000313" key="3">
    <source>
        <dbReference type="Proteomes" id="UP001240171"/>
    </source>
</evidence>
<dbReference type="Proteomes" id="UP001240171">
    <property type="component" value="Unassembled WGS sequence"/>
</dbReference>
<accession>A0ABT9CBL2</accession>
<evidence type="ECO:0000256" key="1">
    <source>
        <dbReference type="SAM" id="MobiDB-lite"/>
    </source>
</evidence>